<name>A0A217ERE1_BPGO3</name>
<proteinExistence type="predicted"/>
<dbReference type="Proteomes" id="UP000221795">
    <property type="component" value="Segment"/>
</dbReference>
<keyword evidence="3" id="KW-1185">Reference proteome</keyword>
<accession>A0A217ERE1</accession>
<keyword evidence="1" id="KW-1133">Transmembrane helix</keyword>
<dbReference type="EMBL" id="KY368640">
    <property type="protein sequence ID" value="APZ82674.1"/>
    <property type="molecule type" value="Genomic_DNA"/>
</dbReference>
<evidence type="ECO:0000313" key="2">
    <source>
        <dbReference type="EMBL" id="APZ82674.1"/>
    </source>
</evidence>
<gene>
    <name evidence="2" type="ORF">Goe3_c21300</name>
</gene>
<reference evidence="2" key="1">
    <citation type="journal article" date="2017" name="Viruses">
        <title>Characterization of Bacillus subtilis Viruses vB_BsuM-Goe2 and vB_BsuM-Goe3.</title>
        <authorList>
            <person name="Willms I.M."/>
            <person name="Hoppert M."/>
            <person name="Hertel R."/>
        </authorList>
    </citation>
    <scope>NUCLEOTIDE SEQUENCE [LARGE SCALE GENOMIC DNA]</scope>
</reference>
<keyword evidence="1" id="KW-0472">Membrane</keyword>
<sequence>MTLNEKREQKRVKKYSKRIKLCFLIILCVVCYYVGFGYGQASAYRKINDDVTPAPWSYKKGH</sequence>
<protein>
    <submittedName>
        <fullName evidence="2">Uncharacterized protein</fullName>
    </submittedName>
</protein>
<organismHost>
    <name type="scientific">Bacillus subtilis</name>
    <dbReference type="NCBI Taxonomy" id="1423"/>
</organismHost>
<evidence type="ECO:0000313" key="3">
    <source>
        <dbReference type="Proteomes" id="UP000221795"/>
    </source>
</evidence>
<keyword evidence="1" id="KW-0812">Transmembrane</keyword>
<organism evidence="2 3">
    <name type="scientific">Bacillus phage vB_BsuM-Goe3</name>
    <dbReference type="NCBI Taxonomy" id="1933063"/>
    <lineage>
        <taxon>Viruses</taxon>
        <taxon>Duplodnaviria</taxon>
        <taxon>Heunggongvirae</taxon>
        <taxon>Uroviricota</taxon>
        <taxon>Caudoviricetes</taxon>
        <taxon>Herelleviridae</taxon>
        <taxon>Bastillevirinae</taxon>
        <taxon>Grisebachstrassevirus</taxon>
        <taxon>Grisebachstrassevirus goe3</taxon>
    </lineage>
</organism>
<evidence type="ECO:0000256" key="1">
    <source>
        <dbReference type="SAM" id="Phobius"/>
    </source>
</evidence>
<feature type="transmembrane region" description="Helical" evidence="1">
    <location>
        <begin position="21"/>
        <end position="39"/>
    </location>
</feature>